<accession>R9AN24</accession>
<dbReference type="InterPro" id="IPR050431">
    <property type="entry name" value="Adaptor_comp_med_subunit"/>
</dbReference>
<dbReference type="KEGG" id="wic:J056_003076"/>
<keyword evidence="3 5" id="KW-0653">Protein transport</keyword>
<dbReference type="PRINTS" id="PR00314">
    <property type="entry name" value="CLATHRINADPT"/>
</dbReference>
<name>R9AN24_WALI9</name>
<dbReference type="Proteomes" id="UP000014064">
    <property type="component" value="Unassembled WGS sequence"/>
</dbReference>
<dbReference type="GO" id="GO:0012505">
    <property type="term" value="C:endomembrane system"/>
    <property type="evidence" value="ECO:0007669"/>
    <property type="project" value="UniProtKB-SubCell"/>
</dbReference>
<dbReference type="Gene3D" id="3.30.450.60">
    <property type="match status" value="1"/>
</dbReference>
<protein>
    <submittedName>
        <fullName evidence="7">AP-3 complex subunit mu-1</fullName>
    </submittedName>
</protein>
<keyword evidence="4" id="KW-0472">Membrane</keyword>
<reference evidence="8" key="1">
    <citation type="journal article" date="2013" name="BMC Genomics">
        <title>Genome and transcriptome sequencing of the halophilic fungus Wallemia ichthyophaga: haloadaptations present and absent.</title>
        <authorList>
            <person name="Zajc J."/>
            <person name="Liu Y."/>
            <person name="Dai W."/>
            <person name="Yang Z."/>
            <person name="Hu J."/>
            <person name="Gostincar C."/>
            <person name="Gunde-Cimerman N."/>
        </authorList>
    </citation>
    <scope>NUCLEOTIDE SEQUENCE [LARGE SCALE GENOMIC DNA]</scope>
    <source>
        <strain evidence="8">EXF-994 / CBS 113033</strain>
    </source>
</reference>
<comment type="similarity">
    <text evidence="5">Belongs to the adaptor complexes medium subunit family.</text>
</comment>
<evidence type="ECO:0000256" key="4">
    <source>
        <dbReference type="ARBA" id="ARBA00023136"/>
    </source>
</evidence>
<dbReference type="InterPro" id="IPR028565">
    <property type="entry name" value="MHD"/>
</dbReference>
<keyword evidence="8" id="KW-1185">Reference proteome</keyword>
<dbReference type="EMBL" id="KE007226">
    <property type="protein sequence ID" value="EOR03619.1"/>
    <property type="molecule type" value="Genomic_DNA"/>
</dbReference>
<dbReference type="OMA" id="INVHFTI"/>
<dbReference type="RefSeq" id="XP_009266655.1">
    <property type="nucleotide sequence ID" value="XM_009268380.1"/>
</dbReference>
<dbReference type="HOGENOM" id="CLU_026996_6_2_1"/>
<dbReference type="GO" id="GO:0030131">
    <property type="term" value="C:clathrin adaptor complex"/>
    <property type="evidence" value="ECO:0007669"/>
    <property type="project" value="UniProtKB-UniRule"/>
</dbReference>
<proteinExistence type="inferred from homology"/>
<dbReference type="InterPro" id="IPR011012">
    <property type="entry name" value="Longin-like_dom_sf"/>
</dbReference>
<evidence type="ECO:0000256" key="5">
    <source>
        <dbReference type="PIRNR" id="PIRNR005992"/>
    </source>
</evidence>
<dbReference type="Pfam" id="PF00928">
    <property type="entry name" value="Adap_comp_sub"/>
    <property type="match status" value="1"/>
</dbReference>
<dbReference type="SUPFAM" id="SSF64356">
    <property type="entry name" value="SNARE-like"/>
    <property type="match status" value="1"/>
</dbReference>
<evidence type="ECO:0000256" key="2">
    <source>
        <dbReference type="ARBA" id="ARBA00022448"/>
    </source>
</evidence>
<feature type="domain" description="MHD" evidence="6">
    <location>
        <begin position="174"/>
        <end position="418"/>
    </location>
</feature>
<dbReference type="CDD" id="cd14837">
    <property type="entry name" value="AP3_Mu_N"/>
    <property type="match status" value="1"/>
</dbReference>
<dbReference type="Gene3D" id="2.60.40.1170">
    <property type="entry name" value="Mu homology domain, subdomain B"/>
    <property type="match status" value="2"/>
</dbReference>
<dbReference type="OrthoDB" id="870at2759"/>
<dbReference type="GeneID" id="20376028"/>
<dbReference type="PIRSF" id="PIRSF005992">
    <property type="entry name" value="Clathrin_mu"/>
    <property type="match status" value="1"/>
</dbReference>
<sequence>MIDGLIVLNKDGNALLHSSFKQPSFYPAIHIDTYNYKQPIEPFFTVDTPPNGSFSSFIRVNDIVILCPFNKNVDLSIPISFIQLTIKLLVDYFGKLNESVVRDNFDIIYQLMEEILDNGFPVTTETAVLSDIVVPPSTLSKLMSSAGMNVKSQPNVRPYASPITWRKAGVKHNNNEIFFNVIESIDAIVDKHGNAVMAEINGQIECDSRLSGTPDILLTLKNSTSIEKTSQHACIRYQRWIRERVLSFVPPDGRFRLISFEPKVKPRLPISSKCSMKVSPYEGNFELILTNTVGKKMEGVELSIFLGHGAVSARGECKKKNTPSGSKAISSNEFDHVTKIFKWNISHIEPTSVHTLTANFKSSEESPRPETAFGVNFRIPQHTASGVQIDGVKIAGDAGYKPYKGFKGELTSGSYEIRW</sequence>
<dbReference type="PANTHER" id="PTHR10529">
    <property type="entry name" value="AP COMPLEX SUBUNIT MU"/>
    <property type="match status" value="1"/>
</dbReference>
<evidence type="ECO:0000256" key="1">
    <source>
        <dbReference type="ARBA" id="ARBA00004308"/>
    </source>
</evidence>
<dbReference type="CDD" id="cd09252">
    <property type="entry name" value="AP-3_Mu3_Cterm"/>
    <property type="match status" value="1"/>
</dbReference>
<dbReference type="InterPro" id="IPR036168">
    <property type="entry name" value="AP2_Mu_C_sf"/>
</dbReference>
<dbReference type="AlphaFoldDB" id="R9AN24"/>
<evidence type="ECO:0000259" key="6">
    <source>
        <dbReference type="PROSITE" id="PS51072"/>
    </source>
</evidence>
<organism evidence="7 8">
    <name type="scientific">Wallemia ichthyophaga (strain EXF-994 / CBS 113033)</name>
    <dbReference type="NCBI Taxonomy" id="1299270"/>
    <lineage>
        <taxon>Eukaryota</taxon>
        <taxon>Fungi</taxon>
        <taxon>Dikarya</taxon>
        <taxon>Basidiomycota</taxon>
        <taxon>Wallemiomycotina</taxon>
        <taxon>Wallemiomycetes</taxon>
        <taxon>Wallemiales</taxon>
        <taxon>Wallemiaceae</taxon>
        <taxon>Wallemia</taxon>
    </lineage>
</organism>
<dbReference type="InterPro" id="IPR001392">
    <property type="entry name" value="Clathrin_mu"/>
</dbReference>
<dbReference type="SUPFAM" id="SSF49447">
    <property type="entry name" value="Second domain of Mu2 adaptin subunit (ap50) of ap2 adaptor"/>
    <property type="match status" value="1"/>
</dbReference>
<comment type="subcellular location">
    <subcellularLocation>
        <location evidence="1">Endomembrane system</location>
    </subcellularLocation>
</comment>
<dbReference type="GO" id="GO:0006886">
    <property type="term" value="P:intracellular protein transport"/>
    <property type="evidence" value="ECO:0007669"/>
    <property type="project" value="UniProtKB-UniRule"/>
</dbReference>
<keyword evidence="2 5" id="KW-0813">Transport</keyword>
<gene>
    <name evidence="7" type="ORF">J056_003076</name>
</gene>
<evidence type="ECO:0000256" key="3">
    <source>
        <dbReference type="ARBA" id="ARBA00022927"/>
    </source>
</evidence>
<dbReference type="STRING" id="1299270.R9AN24"/>
<dbReference type="GO" id="GO:0016192">
    <property type="term" value="P:vesicle-mediated transport"/>
    <property type="evidence" value="ECO:0007669"/>
    <property type="project" value="InterPro"/>
</dbReference>
<evidence type="ECO:0000313" key="7">
    <source>
        <dbReference type="EMBL" id="EOR03619.1"/>
    </source>
</evidence>
<evidence type="ECO:0000313" key="8">
    <source>
        <dbReference type="Proteomes" id="UP000014064"/>
    </source>
</evidence>
<dbReference type="eggNOG" id="KOG2740">
    <property type="taxonomic scope" value="Eukaryota"/>
</dbReference>
<dbReference type="PROSITE" id="PS51072">
    <property type="entry name" value="MHD"/>
    <property type="match status" value="1"/>
</dbReference>